<dbReference type="InParanoid" id="A0A0C3DV20"/>
<dbReference type="EMBL" id="KN822067">
    <property type="protein sequence ID" value="KIM60009.1"/>
    <property type="molecule type" value="Genomic_DNA"/>
</dbReference>
<dbReference type="STRING" id="1036808.A0A0C3DV20"/>
<dbReference type="HOGENOM" id="CLU_038386_0_0_1"/>
<dbReference type="AlphaFoldDB" id="A0A0C3DV20"/>
<sequence>MQIAQFSSRTFRRNTPSLTAPIPLLKSFASDHQRTMTSLGRTSNLSSGYLKQTDEWLMAAQESTENFKTHGSRLPVVWVLTEGNRIPPSAVPFDEDANGPLYIARAFLEGHLYLGRAGPQLPGGVFTYAGRELIVSNYEILVFCASLLHWGFTPLEANDVLQQGSVVLAQQYRLNQNSEQALHSNVHVESFNTDLCLTDILRYIPNENRIDVMKKLEEIKTVVLIDDSISMSEGNLWIQALEAIGGIVDIANRHGARGVDLYFMHRDGFGKTVHSRDDVARLFGEVQPDGYDTPTGTKLARIVERYLPLIEARASTHGPITVIVITNSVTTDHDVLVQCIADTVLRLERSGVKEDMFSIQFVQIGKDVTTAESLRALDFNLEDTDKIRVCANRLMGQPNPF</sequence>
<organism evidence="1 2">
    <name type="scientific">Scleroderma citrinum Foug A</name>
    <dbReference type="NCBI Taxonomy" id="1036808"/>
    <lineage>
        <taxon>Eukaryota</taxon>
        <taxon>Fungi</taxon>
        <taxon>Dikarya</taxon>
        <taxon>Basidiomycota</taxon>
        <taxon>Agaricomycotina</taxon>
        <taxon>Agaricomycetes</taxon>
        <taxon>Agaricomycetidae</taxon>
        <taxon>Boletales</taxon>
        <taxon>Sclerodermatineae</taxon>
        <taxon>Sclerodermataceae</taxon>
        <taxon>Scleroderma</taxon>
    </lineage>
</organism>
<dbReference type="Proteomes" id="UP000053989">
    <property type="component" value="Unassembled WGS sequence"/>
</dbReference>
<keyword evidence="2" id="KW-1185">Reference proteome</keyword>
<evidence type="ECO:0000313" key="2">
    <source>
        <dbReference type="Proteomes" id="UP000053989"/>
    </source>
</evidence>
<dbReference type="SUPFAM" id="SSF53300">
    <property type="entry name" value="vWA-like"/>
    <property type="match status" value="1"/>
</dbReference>
<dbReference type="SMART" id="SM00696">
    <property type="entry name" value="DM9"/>
    <property type="match status" value="1"/>
</dbReference>
<dbReference type="PANTHER" id="PTHR34706:SF1">
    <property type="entry name" value="VWFA DOMAIN-CONTAINING PROTEIN"/>
    <property type="match status" value="1"/>
</dbReference>
<gene>
    <name evidence="1" type="ORF">SCLCIDRAFT_976090</name>
</gene>
<reference evidence="1 2" key="1">
    <citation type="submission" date="2014-04" db="EMBL/GenBank/DDBJ databases">
        <authorList>
            <consortium name="DOE Joint Genome Institute"/>
            <person name="Kuo A."/>
            <person name="Kohler A."/>
            <person name="Nagy L.G."/>
            <person name="Floudas D."/>
            <person name="Copeland A."/>
            <person name="Barry K.W."/>
            <person name="Cichocki N."/>
            <person name="Veneault-Fourrey C."/>
            <person name="LaButti K."/>
            <person name="Lindquist E.A."/>
            <person name="Lipzen A."/>
            <person name="Lundell T."/>
            <person name="Morin E."/>
            <person name="Murat C."/>
            <person name="Sun H."/>
            <person name="Tunlid A."/>
            <person name="Henrissat B."/>
            <person name="Grigoriev I.V."/>
            <person name="Hibbett D.S."/>
            <person name="Martin F."/>
            <person name="Nordberg H.P."/>
            <person name="Cantor M.N."/>
            <person name="Hua S.X."/>
        </authorList>
    </citation>
    <scope>NUCLEOTIDE SEQUENCE [LARGE SCALE GENOMIC DNA]</scope>
    <source>
        <strain evidence="1 2">Foug A</strain>
    </source>
</reference>
<dbReference type="InterPro" id="IPR006616">
    <property type="entry name" value="DM9_repeat"/>
</dbReference>
<reference evidence="2" key="2">
    <citation type="submission" date="2015-01" db="EMBL/GenBank/DDBJ databases">
        <title>Evolutionary Origins and Diversification of the Mycorrhizal Mutualists.</title>
        <authorList>
            <consortium name="DOE Joint Genome Institute"/>
            <consortium name="Mycorrhizal Genomics Consortium"/>
            <person name="Kohler A."/>
            <person name="Kuo A."/>
            <person name="Nagy L.G."/>
            <person name="Floudas D."/>
            <person name="Copeland A."/>
            <person name="Barry K.W."/>
            <person name="Cichocki N."/>
            <person name="Veneault-Fourrey C."/>
            <person name="LaButti K."/>
            <person name="Lindquist E.A."/>
            <person name="Lipzen A."/>
            <person name="Lundell T."/>
            <person name="Morin E."/>
            <person name="Murat C."/>
            <person name="Riley R."/>
            <person name="Ohm R."/>
            <person name="Sun H."/>
            <person name="Tunlid A."/>
            <person name="Henrissat B."/>
            <person name="Grigoriev I.V."/>
            <person name="Hibbett D.S."/>
            <person name="Martin F."/>
        </authorList>
    </citation>
    <scope>NUCLEOTIDE SEQUENCE [LARGE SCALE GENOMIC DNA]</scope>
    <source>
        <strain evidence="2">Foug A</strain>
    </source>
</reference>
<protein>
    <submittedName>
        <fullName evidence="1">Uncharacterized protein</fullName>
    </submittedName>
</protein>
<dbReference type="Pfam" id="PF11901">
    <property type="entry name" value="DM9"/>
    <property type="match status" value="1"/>
</dbReference>
<name>A0A0C3DV20_9AGAM</name>
<proteinExistence type="predicted"/>
<dbReference type="OrthoDB" id="2142040at2759"/>
<dbReference type="PANTHER" id="PTHR34706">
    <property type="entry name" value="SLR1338 PROTEIN"/>
    <property type="match status" value="1"/>
</dbReference>
<accession>A0A0C3DV20</accession>
<dbReference type="InterPro" id="IPR036465">
    <property type="entry name" value="vWFA_dom_sf"/>
</dbReference>
<evidence type="ECO:0000313" key="1">
    <source>
        <dbReference type="EMBL" id="KIM60009.1"/>
    </source>
</evidence>